<evidence type="ECO:0000313" key="2">
    <source>
        <dbReference type="Proteomes" id="UP001165960"/>
    </source>
</evidence>
<dbReference type="EMBL" id="QTSX02005747">
    <property type="protein sequence ID" value="KAJ9058040.1"/>
    <property type="molecule type" value="Genomic_DNA"/>
</dbReference>
<proteinExistence type="predicted"/>
<protein>
    <submittedName>
        <fullName evidence="1">Uncharacterized protein</fullName>
    </submittedName>
</protein>
<keyword evidence="2" id="KW-1185">Reference proteome</keyword>
<gene>
    <name evidence="1" type="ORF">DSO57_1016562</name>
</gene>
<comment type="caution">
    <text evidence="1">The sequence shown here is derived from an EMBL/GenBank/DDBJ whole genome shotgun (WGS) entry which is preliminary data.</text>
</comment>
<dbReference type="Proteomes" id="UP001165960">
    <property type="component" value="Unassembled WGS sequence"/>
</dbReference>
<sequence>MTLPLTPRPNCPQESIAANESAFTQIFGVMYITLTGLIDSTVLASGPWALLGKLLSYIVKLAPILWWALPARPAGRLQVPRNPPQARSLTIPASAAELPLDHTNKLFEIVYITLTGVIDTIVPAVGPWSLVGKSMSYLIKLAPILWWALLTQSATRQFPNGSNSVDQGWFLDTIYDLVGRFKGNCGKFDSLVIDSLVLDTLLSTRELSAAYVNLLVFLA</sequence>
<organism evidence="1 2">
    <name type="scientific">Entomophthora muscae</name>
    <dbReference type="NCBI Taxonomy" id="34485"/>
    <lineage>
        <taxon>Eukaryota</taxon>
        <taxon>Fungi</taxon>
        <taxon>Fungi incertae sedis</taxon>
        <taxon>Zoopagomycota</taxon>
        <taxon>Entomophthoromycotina</taxon>
        <taxon>Entomophthoromycetes</taxon>
        <taxon>Entomophthorales</taxon>
        <taxon>Entomophthoraceae</taxon>
        <taxon>Entomophthora</taxon>
    </lineage>
</organism>
<reference evidence="1" key="1">
    <citation type="submission" date="2022-04" db="EMBL/GenBank/DDBJ databases">
        <title>Genome of the entomopathogenic fungus Entomophthora muscae.</title>
        <authorList>
            <person name="Elya C."/>
            <person name="Lovett B.R."/>
            <person name="Lee E."/>
            <person name="Macias A.M."/>
            <person name="Hajek A.E."/>
            <person name="De Bivort B.L."/>
            <person name="Kasson M.T."/>
            <person name="De Fine Licht H.H."/>
            <person name="Stajich J.E."/>
        </authorList>
    </citation>
    <scope>NUCLEOTIDE SEQUENCE</scope>
    <source>
        <strain evidence="1">Berkeley</strain>
    </source>
</reference>
<name>A0ACC2S6U0_9FUNG</name>
<evidence type="ECO:0000313" key="1">
    <source>
        <dbReference type="EMBL" id="KAJ9058040.1"/>
    </source>
</evidence>
<accession>A0ACC2S6U0</accession>